<reference evidence="2" key="2">
    <citation type="submission" date="2023-05" db="EMBL/GenBank/DDBJ databases">
        <authorList>
            <consortium name="Lawrence Berkeley National Laboratory"/>
            <person name="Steindorff A."/>
            <person name="Hensen N."/>
            <person name="Bonometti L."/>
            <person name="Westerberg I."/>
            <person name="Brannstrom I.O."/>
            <person name="Guillou S."/>
            <person name="Cros-Aarteil S."/>
            <person name="Calhoun S."/>
            <person name="Haridas S."/>
            <person name="Kuo A."/>
            <person name="Mondo S."/>
            <person name="Pangilinan J."/>
            <person name="Riley R."/>
            <person name="Labutti K."/>
            <person name="Andreopoulos B."/>
            <person name="Lipzen A."/>
            <person name="Chen C."/>
            <person name="Yanf M."/>
            <person name="Daum C."/>
            <person name="Ng V."/>
            <person name="Clum A."/>
            <person name="Ohm R."/>
            <person name="Martin F."/>
            <person name="Silar P."/>
            <person name="Natvig D."/>
            <person name="Lalanne C."/>
            <person name="Gautier V."/>
            <person name="Ament-Velasquez S.L."/>
            <person name="Kruys A."/>
            <person name="Hutchinson M.I."/>
            <person name="Powell A.J."/>
            <person name="Barry K."/>
            <person name="Miller A.N."/>
            <person name="Grigoriev I.V."/>
            <person name="Debuchy R."/>
            <person name="Gladieux P."/>
            <person name="Thoren M.H."/>
            <person name="Johannesson H."/>
        </authorList>
    </citation>
    <scope>NUCLEOTIDE SEQUENCE</scope>
    <source>
        <strain evidence="2">PSN293</strain>
    </source>
</reference>
<dbReference type="AlphaFoldDB" id="A0AAN6XYC0"/>
<comment type="caution">
    <text evidence="2">The sequence shown here is derived from an EMBL/GenBank/DDBJ whole genome shotgun (WGS) entry which is preliminary data.</text>
</comment>
<dbReference type="EMBL" id="MU858222">
    <property type="protein sequence ID" value="KAK4208934.1"/>
    <property type="molecule type" value="Genomic_DNA"/>
</dbReference>
<name>A0AAN6XYC0_9PEZI</name>
<evidence type="ECO:0000256" key="1">
    <source>
        <dbReference type="SAM" id="Phobius"/>
    </source>
</evidence>
<keyword evidence="1" id="KW-0472">Membrane</keyword>
<feature type="transmembrane region" description="Helical" evidence="1">
    <location>
        <begin position="220"/>
        <end position="243"/>
    </location>
</feature>
<evidence type="ECO:0000313" key="3">
    <source>
        <dbReference type="Proteomes" id="UP001301769"/>
    </source>
</evidence>
<organism evidence="2 3">
    <name type="scientific">Rhypophila decipiens</name>
    <dbReference type="NCBI Taxonomy" id="261697"/>
    <lineage>
        <taxon>Eukaryota</taxon>
        <taxon>Fungi</taxon>
        <taxon>Dikarya</taxon>
        <taxon>Ascomycota</taxon>
        <taxon>Pezizomycotina</taxon>
        <taxon>Sordariomycetes</taxon>
        <taxon>Sordariomycetidae</taxon>
        <taxon>Sordariales</taxon>
        <taxon>Naviculisporaceae</taxon>
        <taxon>Rhypophila</taxon>
    </lineage>
</organism>
<feature type="transmembrane region" description="Helical" evidence="1">
    <location>
        <begin position="65"/>
        <end position="85"/>
    </location>
</feature>
<keyword evidence="3" id="KW-1185">Reference proteome</keyword>
<accession>A0AAN6XYC0</accession>
<dbReference type="Proteomes" id="UP001301769">
    <property type="component" value="Unassembled WGS sequence"/>
</dbReference>
<protein>
    <submittedName>
        <fullName evidence="2">Uncharacterized protein</fullName>
    </submittedName>
</protein>
<proteinExistence type="predicted"/>
<reference evidence="2" key="1">
    <citation type="journal article" date="2023" name="Mol. Phylogenet. Evol.">
        <title>Genome-scale phylogeny and comparative genomics of the fungal order Sordariales.</title>
        <authorList>
            <person name="Hensen N."/>
            <person name="Bonometti L."/>
            <person name="Westerberg I."/>
            <person name="Brannstrom I.O."/>
            <person name="Guillou S."/>
            <person name="Cros-Aarteil S."/>
            <person name="Calhoun S."/>
            <person name="Haridas S."/>
            <person name="Kuo A."/>
            <person name="Mondo S."/>
            <person name="Pangilinan J."/>
            <person name="Riley R."/>
            <person name="LaButti K."/>
            <person name="Andreopoulos B."/>
            <person name="Lipzen A."/>
            <person name="Chen C."/>
            <person name="Yan M."/>
            <person name="Daum C."/>
            <person name="Ng V."/>
            <person name="Clum A."/>
            <person name="Steindorff A."/>
            <person name="Ohm R.A."/>
            <person name="Martin F."/>
            <person name="Silar P."/>
            <person name="Natvig D.O."/>
            <person name="Lalanne C."/>
            <person name="Gautier V."/>
            <person name="Ament-Velasquez S.L."/>
            <person name="Kruys A."/>
            <person name="Hutchinson M.I."/>
            <person name="Powell A.J."/>
            <person name="Barry K."/>
            <person name="Miller A.N."/>
            <person name="Grigoriev I.V."/>
            <person name="Debuchy R."/>
            <person name="Gladieux P."/>
            <person name="Hiltunen Thoren M."/>
            <person name="Johannesson H."/>
        </authorList>
    </citation>
    <scope>NUCLEOTIDE SEQUENCE</scope>
    <source>
        <strain evidence="2">PSN293</strain>
    </source>
</reference>
<keyword evidence="1" id="KW-0812">Transmembrane</keyword>
<feature type="transmembrane region" description="Helical" evidence="1">
    <location>
        <begin position="105"/>
        <end position="126"/>
    </location>
</feature>
<gene>
    <name evidence="2" type="ORF">QBC37DRAFT_378566</name>
</gene>
<evidence type="ECO:0000313" key="2">
    <source>
        <dbReference type="EMBL" id="KAK4208934.1"/>
    </source>
</evidence>
<sequence>MAHIRRLLDERRFRLGYDKENRYGIQVVPQTSTTSRDHPTRKAIPVNSENKASLFLHMSARTWDFTIQITALVFTLGLLILILYYENTVGPVNSKFESFMNSQTIGVRILFASFGTTIDAFWNYYFSYTSSSQIHQLLSLKPHLAQDSILLSPPSNIFLGLWRTIFKLNIPLKGIIKKDQPLLLHMPSLEFHICLATFFAKFTPLLLSNIPFSNAVTWKIHEVCTWLAVAFLGYMVVVLVVTFTKDWLPVCRASCSRMAQFFPSWKGRGAAAGAVQRGDDDGKDKMLLLLAVRTDTIAGWLAAGPLARSQRERDRLVVGMGRWYGLGERKVQDAADGIGETGVRVDYE</sequence>
<keyword evidence="1" id="KW-1133">Transmembrane helix</keyword>